<dbReference type="PRINTS" id="PR00237">
    <property type="entry name" value="GPCRRHODOPSN"/>
</dbReference>
<feature type="transmembrane region" description="Helical" evidence="6">
    <location>
        <begin position="152"/>
        <end position="171"/>
    </location>
</feature>
<evidence type="ECO:0000256" key="3">
    <source>
        <dbReference type="ARBA" id="ARBA00022692"/>
    </source>
</evidence>
<keyword evidence="5 6" id="KW-0472">Membrane</keyword>
<dbReference type="SUPFAM" id="SSF81321">
    <property type="entry name" value="Family A G protein-coupled receptor-like"/>
    <property type="match status" value="1"/>
</dbReference>
<dbReference type="Gene3D" id="1.20.1070.10">
    <property type="entry name" value="Rhodopsin 7-helix transmembrane proteins"/>
    <property type="match status" value="2"/>
</dbReference>
<evidence type="ECO:0000256" key="4">
    <source>
        <dbReference type="ARBA" id="ARBA00022989"/>
    </source>
</evidence>
<dbReference type="PROSITE" id="PS50262">
    <property type="entry name" value="G_PROTEIN_RECEP_F1_2"/>
    <property type="match status" value="1"/>
</dbReference>
<evidence type="ECO:0000256" key="6">
    <source>
        <dbReference type="SAM" id="Phobius"/>
    </source>
</evidence>
<dbReference type="InterPro" id="IPR000276">
    <property type="entry name" value="GPCR_Rhodpsn"/>
</dbReference>
<evidence type="ECO:0000259" key="7">
    <source>
        <dbReference type="PROSITE" id="PS50262"/>
    </source>
</evidence>
<feature type="transmembrane region" description="Helical" evidence="6">
    <location>
        <begin position="69"/>
        <end position="93"/>
    </location>
</feature>
<evidence type="ECO:0000256" key="5">
    <source>
        <dbReference type="ARBA" id="ARBA00023136"/>
    </source>
</evidence>
<evidence type="ECO:0000256" key="2">
    <source>
        <dbReference type="ARBA" id="ARBA00022475"/>
    </source>
</evidence>
<accession>A0ABN8QN76</accession>
<dbReference type="EMBL" id="CALNXI010001397">
    <property type="protein sequence ID" value="CAH3167697.1"/>
    <property type="molecule type" value="Genomic_DNA"/>
</dbReference>
<comment type="subcellular location">
    <subcellularLocation>
        <location evidence="1">Cell membrane</location>
        <topology evidence="1">Multi-pass membrane protein</topology>
    </subcellularLocation>
</comment>
<sequence>MEVTNVTENENQIVVEELFCSETVTGGVRGQLTFLSAINIFLSIAAFLGNTLILVALHKETSTHPPSKLLYRNLAITDLCVGMISEPLAVTYWTSSVNRQWHICYYAQKAGAISSYIFCLVSLYTVTAISVDRLLALLLGLRYRQVVTLKRIRISLIVFWLLSLVSSLTFFRIQVMWWLPRVGGGLCLVTSIFSYIKIVFTLRHNQIHVQNHVSQGQPNQKIPLNRARYKRAVNSVLWVQVALVVCYLPSAITSALIMSQGGVPLYSFVARQFTSTLVYLNSSLNPLIYCWKIREVREAVKETLMQFFR</sequence>
<dbReference type="InterPro" id="IPR017452">
    <property type="entry name" value="GPCR_Rhodpsn_7TM"/>
</dbReference>
<keyword evidence="9" id="KW-1185">Reference proteome</keyword>
<organism evidence="8 9">
    <name type="scientific">Porites evermanni</name>
    <dbReference type="NCBI Taxonomy" id="104178"/>
    <lineage>
        <taxon>Eukaryota</taxon>
        <taxon>Metazoa</taxon>
        <taxon>Cnidaria</taxon>
        <taxon>Anthozoa</taxon>
        <taxon>Hexacorallia</taxon>
        <taxon>Scleractinia</taxon>
        <taxon>Fungiina</taxon>
        <taxon>Poritidae</taxon>
        <taxon>Porites</taxon>
    </lineage>
</organism>
<name>A0ABN8QN76_9CNID</name>
<dbReference type="PANTHER" id="PTHR22750">
    <property type="entry name" value="G-PROTEIN COUPLED RECEPTOR"/>
    <property type="match status" value="1"/>
</dbReference>
<feature type="transmembrane region" description="Helical" evidence="6">
    <location>
        <begin position="236"/>
        <end position="258"/>
    </location>
</feature>
<feature type="transmembrane region" description="Helical" evidence="6">
    <location>
        <begin position="177"/>
        <end position="196"/>
    </location>
</feature>
<reference evidence="8 9" key="1">
    <citation type="submission" date="2022-05" db="EMBL/GenBank/DDBJ databases">
        <authorList>
            <consortium name="Genoscope - CEA"/>
            <person name="William W."/>
        </authorList>
    </citation>
    <scope>NUCLEOTIDE SEQUENCE [LARGE SCALE GENOMIC DNA]</scope>
</reference>
<dbReference type="Proteomes" id="UP001159427">
    <property type="component" value="Unassembled WGS sequence"/>
</dbReference>
<feature type="domain" description="G-protein coupled receptors family 1 profile" evidence="7">
    <location>
        <begin position="49"/>
        <end position="289"/>
    </location>
</feature>
<proteinExistence type="predicted"/>
<feature type="transmembrane region" description="Helical" evidence="6">
    <location>
        <begin position="34"/>
        <end position="57"/>
    </location>
</feature>
<keyword evidence="2" id="KW-1003">Cell membrane</keyword>
<dbReference type="Pfam" id="PF00001">
    <property type="entry name" value="7tm_1"/>
    <property type="match status" value="1"/>
</dbReference>
<evidence type="ECO:0000313" key="9">
    <source>
        <dbReference type="Proteomes" id="UP001159427"/>
    </source>
</evidence>
<keyword evidence="4 6" id="KW-1133">Transmembrane helix</keyword>
<protein>
    <recommendedName>
        <fullName evidence="7">G-protein coupled receptors family 1 profile domain-containing protein</fullName>
    </recommendedName>
</protein>
<evidence type="ECO:0000313" key="8">
    <source>
        <dbReference type="EMBL" id="CAH3167697.1"/>
    </source>
</evidence>
<feature type="transmembrane region" description="Helical" evidence="6">
    <location>
        <begin position="113"/>
        <end position="140"/>
    </location>
</feature>
<evidence type="ECO:0000256" key="1">
    <source>
        <dbReference type="ARBA" id="ARBA00004651"/>
    </source>
</evidence>
<comment type="caution">
    <text evidence="8">The sequence shown here is derived from an EMBL/GenBank/DDBJ whole genome shotgun (WGS) entry which is preliminary data.</text>
</comment>
<keyword evidence="3 6" id="KW-0812">Transmembrane</keyword>
<gene>
    <name evidence="8" type="ORF">PEVE_00006132</name>
</gene>
<dbReference type="CDD" id="cd00637">
    <property type="entry name" value="7tm_classA_rhodopsin-like"/>
    <property type="match status" value="1"/>
</dbReference>